<organism evidence="1 2">
    <name type="scientific">Pycnoporus cinnabarinus</name>
    <name type="common">Cinnabar-red polypore</name>
    <name type="synonym">Trametes cinnabarina</name>
    <dbReference type="NCBI Taxonomy" id="5643"/>
    <lineage>
        <taxon>Eukaryota</taxon>
        <taxon>Fungi</taxon>
        <taxon>Dikarya</taxon>
        <taxon>Basidiomycota</taxon>
        <taxon>Agaricomycotina</taxon>
        <taxon>Agaricomycetes</taxon>
        <taxon>Polyporales</taxon>
        <taxon>Polyporaceae</taxon>
        <taxon>Trametes</taxon>
    </lineage>
</organism>
<dbReference type="Proteomes" id="UP000029665">
    <property type="component" value="Unassembled WGS sequence"/>
</dbReference>
<proteinExistence type="predicted"/>
<evidence type="ECO:0000313" key="1">
    <source>
        <dbReference type="EMBL" id="CDO72206.1"/>
    </source>
</evidence>
<name>A0A060SDA0_PYCCI</name>
<reference evidence="1" key="1">
    <citation type="submission" date="2014-01" db="EMBL/GenBank/DDBJ databases">
        <title>The genome of the white-rot fungus Pycnoporus cinnabarinus: a basidiomycete model with a versatile arsenal for lignocellulosic biomass breakdown.</title>
        <authorList>
            <person name="Levasseur A."/>
            <person name="Lomascolo A."/>
            <person name="Ruiz-Duenas F.J."/>
            <person name="Uzan E."/>
            <person name="Piumi F."/>
            <person name="Kues U."/>
            <person name="Ram A.F.J."/>
            <person name="Murat C."/>
            <person name="Haon M."/>
            <person name="Benoit I."/>
            <person name="Arfi Y."/>
            <person name="Chevret D."/>
            <person name="Drula E."/>
            <person name="Kwon M.J."/>
            <person name="Gouret P."/>
            <person name="Lesage-Meessen L."/>
            <person name="Lombard V."/>
            <person name="Mariette J."/>
            <person name="Noirot C."/>
            <person name="Park J."/>
            <person name="Patyshakuliyeva A."/>
            <person name="Wieneger R.A.B."/>
            <person name="Wosten H.A.B."/>
            <person name="Martin F."/>
            <person name="Coutinho P.M."/>
            <person name="de Vries R."/>
            <person name="Martinez A.T."/>
            <person name="Klopp C."/>
            <person name="Pontarotti P."/>
            <person name="Henrissat B."/>
            <person name="Record E."/>
        </authorList>
    </citation>
    <scope>NUCLEOTIDE SEQUENCE [LARGE SCALE GENOMIC DNA]</scope>
    <source>
        <strain evidence="1">BRFM137</strain>
    </source>
</reference>
<keyword evidence="2" id="KW-1185">Reference proteome</keyword>
<evidence type="ECO:0000313" key="2">
    <source>
        <dbReference type="Proteomes" id="UP000029665"/>
    </source>
</evidence>
<dbReference type="OrthoDB" id="2731187at2759"/>
<protein>
    <submittedName>
        <fullName evidence="1">Uncharacterized protein</fullName>
    </submittedName>
</protein>
<sequence>MAASMNVSPIILQCYPETSPWDLQPPVFSVTPAELVPCRRLPESAGEAALKQAMKTKLNPFHFMCWSNPYILNHPTLDKTYLPFAASPQPVNVPNLPHYTECSNLFDSWEELHVVDGIAVRRLHPERASSQNSRVLKLVSSKPILTLY</sequence>
<dbReference type="EMBL" id="CCBP010000111">
    <property type="protein sequence ID" value="CDO72206.1"/>
    <property type="molecule type" value="Genomic_DNA"/>
</dbReference>
<dbReference type="HOGENOM" id="CLU_1759749_0_0_1"/>
<accession>A0A060SDA0</accession>
<gene>
    <name evidence="1" type="ORF">BN946_scf184970.g58</name>
</gene>
<dbReference type="AlphaFoldDB" id="A0A060SDA0"/>
<comment type="caution">
    <text evidence="1">The sequence shown here is derived from an EMBL/GenBank/DDBJ whole genome shotgun (WGS) entry which is preliminary data.</text>
</comment>